<comment type="caution">
    <text evidence="1">The sequence shown here is derived from an EMBL/GenBank/DDBJ whole genome shotgun (WGS) entry which is preliminary data.</text>
</comment>
<dbReference type="EMBL" id="BMAW01064220">
    <property type="protein sequence ID" value="GFT43990.1"/>
    <property type="molecule type" value="Genomic_DNA"/>
</dbReference>
<reference evidence="1" key="1">
    <citation type="submission" date="2020-08" db="EMBL/GenBank/DDBJ databases">
        <title>Multicomponent nature underlies the extraordinary mechanical properties of spider dragline silk.</title>
        <authorList>
            <person name="Kono N."/>
            <person name="Nakamura H."/>
            <person name="Mori M."/>
            <person name="Yoshida Y."/>
            <person name="Ohtoshi R."/>
            <person name="Malay A.D."/>
            <person name="Moran D.A.P."/>
            <person name="Tomita M."/>
            <person name="Numata K."/>
            <person name="Arakawa K."/>
        </authorList>
    </citation>
    <scope>NUCLEOTIDE SEQUENCE</scope>
</reference>
<proteinExistence type="predicted"/>
<dbReference type="AlphaFoldDB" id="A0A8X6NZV1"/>
<keyword evidence="2" id="KW-1185">Reference proteome</keyword>
<evidence type="ECO:0000313" key="1">
    <source>
        <dbReference type="EMBL" id="GFT43990.1"/>
    </source>
</evidence>
<gene>
    <name evidence="1" type="ORF">NPIL_373741</name>
</gene>
<accession>A0A8X6NZV1</accession>
<protein>
    <submittedName>
        <fullName evidence="1">Uncharacterized protein</fullName>
    </submittedName>
</protein>
<dbReference type="Proteomes" id="UP000887013">
    <property type="component" value="Unassembled WGS sequence"/>
</dbReference>
<name>A0A8X6NZV1_NEPPI</name>
<sequence>MKPYKDRSKTLQVDRPSVPHVIDGVIHLGACCLIRIILEAYKPMGSMFNFNEHSQKSLDDLRSDKQNFFSSPLKDQLVTKKIGESEEERKKRGRQRKLSCFVMRRIEHKAMVHSSAPSKRSPALRGPCFQQGDPRTINLSSIGCEDTFNDWLFGKAHVIS</sequence>
<organism evidence="1 2">
    <name type="scientific">Nephila pilipes</name>
    <name type="common">Giant wood spider</name>
    <name type="synonym">Nephila maculata</name>
    <dbReference type="NCBI Taxonomy" id="299642"/>
    <lineage>
        <taxon>Eukaryota</taxon>
        <taxon>Metazoa</taxon>
        <taxon>Ecdysozoa</taxon>
        <taxon>Arthropoda</taxon>
        <taxon>Chelicerata</taxon>
        <taxon>Arachnida</taxon>
        <taxon>Araneae</taxon>
        <taxon>Araneomorphae</taxon>
        <taxon>Entelegynae</taxon>
        <taxon>Araneoidea</taxon>
        <taxon>Nephilidae</taxon>
        <taxon>Nephila</taxon>
    </lineage>
</organism>
<evidence type="ECO:0000313" key="2">
    <source>
        <dbReference type="Proteomes" id="UP000887013"/>
    </source>
</evidence>